<dbReference type="InterPro" id="IPR017896">
    <property type="entry name" value="4Fe4S_Fe-S-bd"/>
</dbReference>
<keyword evidence="5" id="KW-0004">4Fe-4S</keyword>
<dbReference type="AlphaFoldDB" id="A0A1G1KSV4"/>
<evidence type="ECO:0000256" key="6">
    <source>
        <dbReference type="ARBA" id="ARBA00022723"/>
    </source>
</evidence>
<dbReference type="InterPro" id="IPR038262">
    <property type="entry name" value="Nitr_red_bet_C_sf"/>
</dbReference>
<dbReference type="Proteomes" id="UP000178187">
    <property type="component" value="Unassembled WGS sequence"/>
</dbReference>
<dbReference type="PANTHER" id="PTHR43518">
    <property type="entry name" value="NITRATE REDUCTASE BETA SUBUNIT"/>
    <property type="match status" value="1"/>
</dbReference>
<evidence type="ECO:0000313" key="13">
    <source>
        <dbReference type="EMBL" id="OGW96034.1"/>
    </source>
</evidence>
<evidence type="ECO:0000256" key="5">
    <source>
        <dbReference type="ARBA" id="ARBA00022485"/>
    </source>
</evidence>
<gene>
    <name evidence="13" type="ORF">A3G33_11045</name>
</gene>
<evidence type="ECO:0000256" key="8">
    <source>
        <dbReference type="ARBA" id="ARBA00022982"/>
    </source>
</evidence>
<feature type="domain" description="4Fe-4S ferredoxin-type" evidence="12">
    <location>
        <begin position="7"/>
        <end position="36"/>
    </location>
</feature>
<dbReference type="NCBIfam" id="TIGR01660">
    <property type="entry name" value="narH"/>
    <property type="match status" value="1"/>
</dbReference>
<evidence type="ECO:0000256" key="4">
    <source>
        <dbReference type="ARBA" id="ARBA00022448"/>
    </source>
</evidence>
<accession>A0A1G1KSV4</accession>
<keyword evidence="9" id="KW-0408">Iron</keyword>
<keyword evidence="7" id="KW-0677">Repeat</keyword>
<dbReference type="PANTHER" id="PTHR43518:SF1">
    <property type="entry name" value="RESPIRATORY NITRATE REDUCTASE 1 BETA CHAIN"/>
    <property type="match status" value="1"/>
</dbReference>
<name>A0A1G1KSV4_9BACT</name>
<evidence type="ECO:0000256" key="9">
    <source>
        <dbReference type="ARBA" id="ARBA00023004"/>
    </source>
</evidence>
<evidence type="ECO:0000259" key="12">
    <source>
        <dbReference type="PROSITE" id="PS51379"/>
    </source>
</evidence>
<feature type="domain" description="4Fe-4S ferredoxin-type" evidence="12">
    <location>
        <begin position="207"/>
        <end position="236"/>
    </location>
</feature>
<reference evidence="13 14" key="1">
    <citation type="journal article" date="2016" name="Nat. Commun.">
        <title>Thousands of microbial genomes shed light on interconnected biogeochemical processes in an aquifer system.</title>
        <authorList>
            <person name="Anantharaman K."/>
            <person name="Brown C.T."/>
            <person name="Hug L.A."/>
            <person name="Sharon I."/>
            <person name="Castelle C.J."/>
            <person name="Probst A.J."/>
            <person name="Thomas B.C."/>
            <person name="Singh A."/>
            <person name="Wilkins M.J."/>
            <person name="Karaoz U."/>
            <person name="Brodie E.L."/>
            <person name="Williams K.H."/>
            <person name="Hubbard S.S."/>
            <person name="Banfield J.F."/>
        </authorList>
    </citation>
    <scope>NUCLEOTIDE SEQUENCE [LARGE SCALE GENOMIC DNA]</scope>
</reference>
<evidence type="ECO:0000256" key="3">
    <source>
        <dbReference type="ARBA" id="ARBA00004196"/>
    </source>
</evidence>
<dbReference type="GO" id="GO:0009325">
    <property type="term" value="C:nitrate reductase complex"/>
    <property type="evidence" value="ECO:0007669"/>
    <property type="project" value="InterPro"/>
</dbReference>
<dbReference type="Pfam" id="PF14711">
    <property type="entry name" value="Nitr_red_bet_C"/>
    <property type="match status" value="1"/>
</dbReference>
<comment type="cofactor">
    <cofactor evidence="1">
        <name>[3Fe-4S] cluster</name>
        <dbReference type="ChEBI" id="CHEBI:21137"/>
    </cofactor>
</comment>
<evidence type="ECO:0000256" key="2">
    <source>
        <dbReference type="ARBA" id="ARBA00001966"/>
    </source>
</evidence>
<dbReference type="GO" id="GO:0016020">
    <property type="term" value="C:membrane"/>
    <property type="evidence" value="ECO:0007669"/>
    <property type="project" value="TreeGrafter"/>
</dbReference>
<evidence type="ECO:0000256" key="1">
    <source>
        <dbReference type="ARBA" id="ARBA00001927"/>
    </source>
</evidence>
<dbReference type="GO" id="GO:0008940">
    <property type="term" value="F:nitrate reductase activity"/>
    <property type="evidence" value="ECO:0007669"/>
    <property type="project" value="InterPro"/>
</dbReference>
<dbReference type="Gene3D" id="1.10.3650.10">
    <property type="entry name" value="nitrate reductase domain like"/>
    <property type="match status" value="1"/>
</dbReference>
<dbReference type="InterPro" id="IPR006547">
    <property type="entry name" value="NO3_Rdtase_bsu"/>
</dbReference>
<dbReference type="PROSITE" id="PS51379">
    <property type="entry name" value="4FE4S_FER_2"/>
    <property type="match status" value="3"/>
</dbReference>
<dbReference type="GO" id="GO:0042126">
    <property type="term" value="P:nitrate metabolic process"/>
    <property type="evidence" value="ECO:0007669"/>
    <property type="project" value="InterPro"/>
</dbReference>
<keyword evidence="10" id="KW-0411">Iron-sulfur</keyword>
<keyword evidence="11" id="KW-0003">3Fe-4S</keyword>
<protein>
    <submittedName>
        <fullName evidence="13">Nitrate reductase subunit beta</fullName>
    </submittedName>
</protein>
<dbReference type="GO" id="GO:0030313">
    <property type="term" value="C:cell envelope"/>
    <property type="evidence" value="ECO:0007669"/>
    <property type="project" value="UniProtKB-SubCell"/>
</dbReference>
<feature type="domain" description="4Fe-4S ferredoxin-type" evidence="12">
    <location>
        <begin position="174"/>
        <end position="205"/>
    </location>
</feature>
<keyword evidence="6" id="KW-0479">Metal-binding</keyword>
<dbReference type="GO" id="GO:0009055">
    <property type="term" value="F:electron transfer activity"/>
    <property type="evidence" value="ECO:0007669"/>
    <property type="project" value="TreeGrafter"/>
</dbReference>
<keyword evidence="4" id="KW-0813">Transport</keyword>
<comment type="caution">
    <text evidence="13">The sequence shown here is derived from an EMBL/GenBank/DDBJ whole genome shotgun (WGS) entry which is preliminary data.</text>
</comment>
<dbReference type="Gene3D" id="3.30.70.20">
    <property type="match status" value="3"/>
</dbReference>
<evidence type="ECO:0000256" key="11">
    <source>
        <dbReference type="ARBA" id="ARBA00023291"/>
    </source>
</evidence>
<sequence length="515" mass="57982">MDIRSQISMVFHLDKCIGCHTCSIACKNIWTDRKGAEYMWWNNVETKPGTGYPSKWEDQNIYKGGWEKQKNTIKLRAGKGKGLLNIFHNPHMPTIDDYYEPFTYKYLDLIKSPAGDMQPTARPISLITGKPMDIKMGPNWDDDLSGTPDFARQDPNLKGLTAAEAEAMFQLEKMALFYLPRICNHCLNPACVAACPSGAIYKRGEDGVVLINQDVCRAWRMCVTACPYKKSYYNWNNGKSEKCILCYPRIEAGLAPACMHSCVGRIRYLGVLLYDADRIHETASCQETDLVNTQLSIIMDPHDLEVIRAAKANGIADSTLKAAQDSPVYRFVKTWGLALPLHPEYRTLPMLFYVPPLLPVMASVTQSGDEEQKKKLNKISKVWDDKWLYDTSMENIWGTIDEMRFPLKYLANLFSAGDEAQVKIRVKKLMAVRMHRRHVTVGDIPEKKAAEALGETGLTPEAADAIYGLTSLAKFDDRFVIPPAHREQALELLEDTGDLKGKAGFGTKQPPERGL</sequence>
<dbReference type="GO" id="GO:0046872">
    <property type="term" value="F:metal ion binding"/>
    <property type="evidence" value="ECO:0007669"/>
    <property type="project" value="UniProtKB-KW"/>
</dbReference>
<keyword evidence="8" id="KW-0249">Electron transport</keyword>
<dbReference type="InterPro" id="IPR029263">
    <property type="entry name" value="Nitr_red_bet_C"/>
</dbReference>
<dbReference type="Pfam" id="PF13247">
    <property type="entry name" value="Fer4_11"/>
    <property type="match status" value="1"/>
</dbReference>
<dbReference type="EMBL" id="MHFR01000054">
    <property type="protein sequence ID" value="OGW96034.1"/>
    <property type="molecule type" value="Genomic_DNA"/>
</dbReference>
<dbReference type="GO" id="GO:0051538">
    <property type="term" value="F:3 iron, 4 sulfur cluster binding"/>
    <property type="evidence" value="ECO:0007669"/>
    <property type="project" value="UniProtKB-KW"/>
</dbReference>
<evidence type="ECO:0000313" key="14">
    <source>
        <dbReference type="Proteomes" id="UP000178187"/>
    </source>
</evidence>
<dbReference type="CDD" id="cd10557">
    <property type="entry name" value="NarH_beta-like"/>
    <property type="match status" value="1"/>
</dbReference>
<comment type="cofactor">
    <cofactor evidence="2">
        <name>[4Fe-4S] cluster</name>
        <dbReference type="ChEBI" id="CHEBI:49883"/>
    </cofactor>
</comment>
<dbReference type="GO" id="GO:0009061">
    <property type="term" value="P:anaerobic respiration"/>
    <property type="evidence" value="ECO:0007669"/>
    <property type="project" value="TreeGrafter"/>
</dbReference>
<evidence type="ECO:0000256" key="7">
    <source>
        <dbReference type="ARBA" id="ARBA00022737"/>
    </source>
</evidence>
<dbReference type="GO" id="GO:0051539">
    <property type="term" value="F:4 iron, 4 sulfur cluster binding"/>
    <property type="evidence" value="ECO:0007669"/>
    <property type="project" value="UniProtKB-KW"/>
</dbReference>
<comment type="subcellular location">
    <subcellularLocation>
        <location evidence="3">Cell envelope</location>
    </subcellularLocation>
</comment>
<evidence type="ECO:0000256" key="10">
    <source>
        <dbReference type="ARBA" id="ARBA00023014"/>
    </source>
</evidence>
<proteinExistence type="predicted"/>
<organism evidence="13 14">
    <name type="scientific">Candidatus Danuiimicrobium aquiferis</name>
    <dbReference type="NCBI Taxonomy" id="1801832"/>
    <lineage>
        <taxon>Bacteria</taxon>
        <taxon>Pseudomonadati</taxon>
        <taxon>Candidatus Omnitrophota</taxon>
        <taxon>Candidatus Danuiimicrobium</taxon>
    </lineage>
</organism>
<dbReference type="SUPFAM" id="SSF54862">
    <property type="entry name" value="4Fe-4S ferredoxins"/>
    <property type="match status" value="1"/>
</dbReference>